<proteinExistence type="predicted"/>
<keyword evidence="2" id="KW-1185">Reference proteome</keyword>
<reference evidence="1 2" key="1">
    <citation type="submission" date="2023-09" db="EMBL/GenBank/DDBJ databases">
        <authorList>
            <person name="Wang M."/>
        </authorList>
    </citation>
    <scope>NUCLEOTIDE SEQUENCE [LARGE SCALE GENOMIC DNA]</scope>
    <source>
        <strain evidence="1">GT-2023</strain>
        <tissue evidence="1">Liver</tissue>
    </source>
</reference>
<gene>
    <name evidence="1" type="ORF">QQF64_021361</name>
</gene>
<accession>A0ABR3LBS6</accession>
<protein>
    <submittedName>
        <fullName evidence="1">Uncharacterized protein</fullName>
    </submittedName>
</protein>
<evidence type="ECO:0000313" key="1">
    <source>
        <dbReference type="EMBL" id="KAL1250356.1"/>
    </source>
</evidence>
<organism evidence="1 2">
    <name type="scientific">Cirrhinus molitorella</name>
    <name type="common">mud carp</name>
    <dbReference type="NCBI Taxonomy" id="172907"/>
    <lineage>
        <taxon>Eukaryota</taxon>
        <taxon>Metazoa</taxon>
        <taxon>Chordata</taxon>
        <taxon>Craniata</taxon>
        <taxon>Vertebrata</taxon>
        <taxon>Euteleostomi</taxon>
        <taxon>Actinopterygii</taxon>
        <taxon>Neopterygii</taxon>
        <taxon>Teleostei</taxon>
        <taxon>Ostariophysi</taxon>
        <taxon>Cypriniformes</taxon>
        <taxon>Cyprinidae</taxon>
        <taxon>Labeoninae</taxon>
        <taxon>Labeonini</taxon>
        <taxon>Cirrhinus</taxon>
    </lineage>
</organism>
<dbReference type="Proteomes" id="UP001558613">
    <property type="component" value="Unassembled WGS sequence"/>
</dbReference>
<comment type="caution">
    <text evidence="1">The sequence shown here is derived from an EMBL/GenBank/DDBJ whole genome shotgun (WGS) entry which is preliminary data.</text>
</comment>
<dbReference type="EMBL" id="JAYMGO010000023">
    <property type="protein sequence ID" value="KAL1250356.1"/>
    <property type="molecule type" value="Genomic_DNA"/>
</dbReference>
<evidence type="ECO:0000313" key="2">
    <source>
        <dbReference type="Proteomes" id="UP001558613"/>
    </source>
</evidence>
<sequence length="139" mass="15282">MFCGTSSINDCYKVGRFPSLRVKSDNCSKVRHSIPFRKNPCGTRCCGSEAVVIQDDCTYSGASGNQVYGCIRPVCQHNPCSNLTSCHDHSVKTVFQDSCESWRDCGNEVSFPVNKCKCASCSCAQNCYQVPLQLTDSKL</sequence>
<name>A0ABR3LBS6_9TELE</name>